<dbReference type="Proteomes" id="UP001163603">
    <property type="component" value="Chromosome 10"/>
</dbReference>
<dbReference type="EMBL" id="CM047745">
    <property type="protein sequence ID" value="KAJ0025884.1"/>
    <property type="molecule type" value="Genomic_DNA"/>
</dbReference>
<proteinExistence type="predicted"/>
<protein>
    <submittedName>
        <fullName evidence="1">Uncharacterized protein</fullName>
    </submittedName>
</protein>
<keyword evidence="2" id="KW-1185">Reference proteome</keyword>
<evidence type="ECO:0000313" key="1">
    <source>
        <dbReference type="EMBL" id="KAJ0025884.1"/>
    </source>
</evidence>
<comment type="caution">
    <text evidence="1">The sequence shown here is derived from an EMBL/GenBank/DDBJ whole genome shotgun (WGS) entry which is preliminary data.</text>
</comment>
<gene>
    <name evidence="1" type="ORF">Pint_07135</name>
</gene>
<evidence type="ECO:0000313" key="2">
    <source>
        <dbReference type="Proteomes" id="UP001163603"/>
    </source>
</evidence>
<name>A0ACC0XYD9_9ROSI</name>
<sequence length="59" mass="7161">MLFERTLLILPYMFVLKFRYSIILIRDVYCCCRFFEFGVLDFAGRSFALCWPKYVGLKF</sequence>
<organism evidence="1 2">
    <name type="scientific">Pistacia integerrima</name>
    <dbReference type="NCBI Taxonomy" id="434235"/>
    <lineage>
        <taxon>Eukaryota</taxon>
        <taxon>Viridiplantae</taxon>
        <taxon>Streptophyta</taxon>
        <taxon>Embryophyta</taxon>
        <taxon>Tracheophyta</taxon>
        <taxon>Spermatophyta</taxon>
        <taxon>Magnoliopsida</taxon>
        <taxon>eudicotyledons</taxon>
        <taxon>Gunneridae</taxon>
        <taxon>Pentapetalae</taxon>
        <taxon>rosids</taxon>
        <taxon>malvids</taxon>
        <taxon>Sapindales</taxon>
        <taxon>Anacardiaceae</taxon>
        <taxon>Pistacia</taxon>
    </lineage>
</organism>
<accession>A0ACC0XYD9</accession>
<reference evidence="2" key="1">
    <citation type="journal article" date="2023" name="G3 (Bethesda)">
        <title>Genome assembly and association tests identify interacting loci associated with vigor, precocity, and sex in interspecific pistachio rootstocks.</title>
        <authorList>
            <person name="Palmer W."/>
            <person name="Jacygrad E."/>
            <person name="Sagayaradj S."/>
            <person name="Cavanaugh K."/>
            <person name="Han R."/>
            <person name="Bertier L."/>
            <person name="Beede B."/>
            <person name="Kafkas S."/>
            <person name="Golino D."/>
            <person name="Preece J."/>
            <person name="Michelmore R."/>
        </authorList>
    </citation>
    <scope>NUCLEOTIDE SEQUENCE [LARGE SCALE GENOMIC DNA]</scope>
</reference>